<comment type="catalytic activity">
    <reaction evidence="7">
        <text>alpha-D-glucosamine 1-phosphate + acetyl-CoA = N-acetyl-alpha-D-glucosamine 1-phosphate + CoA + H(+)</text>
        <dbReference type="Rhea" id="RHEA:13725"/>
        <dbReference type="ChEBI" id="CHEBI:15378"/>
        <dbReference type="ChEBI" id="CHEBI:57287"/>
        <dbReference type="ChEBI" id="CHEBI:57288"/>
        <dbReference type="ChEBI" id="CHEBI:57776"/>
        <dbReference type="ChEBI" id="CHEBI:58516"/>
        <dbReference type="EC" id="2.3.1.157"/>
    </reaction>
</comment>
<dbReference type="SUPFAM" id="SSF51161">
    <property type="entry name" value="Trimeric LpxA-like enzymes"/>
    <property type="match status" value="1"/>
</dbReference>
<gene>
    <name evidence="11" type="ORF">DRJ31_09475</name>
</gene>
<reference evidence="11 12" key="1">
    <citation type="submission" date="2018-06" db="EMBL/GenBank/DDBJ databases">
        <title>Extensive metabolic versatility and redundancy in microbially diverse, dynamic hydrothermal sediments.</title>
        <authorList>
            <person name="Dombrowski N."/>
            <person name="Teske A."/>
            <person name="Baker B.J."/>
        </authorList>
    </citation>
    <scope>NUCLEOTIDE SEQUENCE [LARGE SCALE GENOMIC DNA]</scope>
    <source>
        <strain evidence="11">B66_G16</strain>
    </source>
</reference>
<dbReference type="InterPro" id="IPR029044">
    <property type="entry name" value="Nucleotide-diphossugar_trans"/>
</dbReference>
<comment type="catalytic activity">
    <reaction evidence="8">
        <text>N-acetyl-alpha-D-glucosamine 1-phosphate + UTP + H(+) = UDP-N-acetyl-alpha-D-glucosamine + diphosphate</text>
        <dbReference type="Rhea" id="RHEA:13509"/>
        <dbReference type="ChEBI" id="CHEBI:15378"/>
        <dbReference type="ChEBI" id="CHEBI:33019"/>
        <dbReference type="ChEBI" id="CHEBI:46398"/>
        <dbReference type="ChEBI" id="CHEBI:57705"/>
        <dbReference type="ChEBI" id="CHEBI:57776"/>
        <dbReference type="EC" id="2.7.7.23"/>
    </reaction>
</comment>
<sequence length="390" mass="42025">MKAVILAGGEGKDMRPLSIGIPKTLIKLLGKPVVCYVIDALISVGISDIAIVVGNSSMFEHELSEYLSKYDIKLIEQVKPEVEGAILSASNFISGSDVFLLAYGDIIAPTKAYEVLLNTYISRSSDAAILITPKVDVETYGVPIVSNEFTIRSVMEKPEAVSEIEYAVAGAYVLPSKFIDLIEEEGNVIRALNDLSARYTVAAALWSGWWVDVGFPWDLITASEYLLSELRSSRISVNADMSPRAVIQGPVIIGDEAAIDHNAVIKGPVYIGEKTYIGTGALIRNYSSIESECIVGAYSEISRSVIQPQTSIGRMSFVGDSIVGFKSVIEPGVTILNVLPSGVEVSRLYPVKVRGKLLSKLGAIVGNNCRIRAHTVVYAGTIINSGEIYP</sequence>
<keyword evidence="4" id="KW-0548">Nucleotidyltransferase</keyword>
<dbReference type="AlphaFoldDB" id="A0A497EM38"/>
<feature type="domain" description="Nucleotidyl transferase" evidence="9">
    <location>
        <begin position="2"/>
        <end position="227"/>
    </location>
</feature>
<evidence type="ECO:0000256" key="1">
    <source>
        <dbReference type="ARBA" id="ARBA00005166"/>
    </source>
</evidence>
<organism evidence="11 12">
    <name type="scientific">Thermoproteota archaeon</name>
    <dbReference type="NCBI Taxonomy" id="2056631"/>
    <lineage>
        <taxon>Archaea</taxon>
        <taxon>Thermoproteota</taxon>
    </lineage>
</organism>
<dbReference type="Pfam" id="PF25087">
    <property type="entry name" value="GMPPB_C"/>
    <property type="match status" value="1"/>
</dbReference>
<dbReference type="InterPro" id="IPR056729">
    <property type="entry name" value="GMPPB_C"/>
</dbReference>
<evidence type="ECO:0000256" key="7">
    <source>
        <dbReference type="ARBA" id="ARBA00048247"/>
    </source>
</evidence>
<name>A0A497EM38_9CREN</name>
<dbReference type="GO" id="GO:0019134">
    <property type="term" value="F:glucosamine-1-phosphate N-acetyltransferase activity"/>
    <property type="evidence" value="ECO:0007669"/>
    <property type="project" value="UniProtKB-EC"/>
</dbReference>
<dbReference type="InterPro" id="IPR005835">
    <property type="entry name" value="NTP_transferase_dom"/>
</dbReference>
<dbReference type="PANTHER" id="PTHR43584:SF8">
    <property type="entry name" value="N-ACETYLMURAMATE ALPHA-1-PHOSPHATE URIDYLYLTRANSFERASE"/>
    <property type="match status" value="1"/>
</dbReference>
<comment type="pathway">
    <text evidence="2">Nucleotide-sugar biosynthesis; UDP-N-acetyl-alpha-D-glucosamine biosynthesis; UDP-N-acetyl-alpha-D-glucosamine from N-acetyl-alpha-D-glucosamine 1-phosphate: step 1/1.</text>
</comment>
<evidence type="ECO:0000256" key="6">
    <source>
        <dbReference type="ARBA" id="ARBA00023315"/>
    </source>
</evidence>
<proteinExistence type="predicted"/>
<dbReference type="Pfam" id="PF00483">
    <property type="entry name" value="NTP_transferase"/>
    <property type="match status" value="1"/>
</dbReference>
<accession>A0A497EM38</accession>
<keyword evidence="6" id="KW-0012">Acyltransferase</keyword>
<feature type="domain" description="Mannose-1-phosphate guanyltransferase C-terminal" evidence="10">
    <location>
        <begin position="265"/>
        <end position="385"/>
    </location>
</feature>
<evidence type="ECO:0000313" key="11">
    <source>
        <dbReference type="EMBL" id="RLE46957.1"/>
    </source>
</evidence>
<dbReference type="GO" id="GO:0003977">
    <property type="term" value="F:UDP-N-acetylglucosamine diphosphorylase activity"/>
    <property type="evidence" value="ECO:0007669"/>
    <property type="project" value="UniProtKB-EC"/>
</dbReference>
<comment type="pathway">
    <text evidence="1">Nucleotide-sugar biosynthesis; UDP-N-acetyl-alpha-D-glucosamine biosynthesis; N-acetyl-alpha-D-glucosamine 1-phosphate from alpha-D-glucosamine 6-phosphate (route II): step 2/2.</text>
</comment>
<comment type="caution">
    <text evidence="11">The sequence shown here is derived from an EMBL/GenBank/DDBJ whole genome shotgun (WGS) entry which is preliminary data.</text>
</comment>
<dbReference type="EMBL" id="QMQV01000157">
    <property type="protein sequence ID" value="RLE46957.1"/>
    <property type="molecule type" value="Genomic_DNA"/>
</dbReference>
<evidence type="ECO:0000256" key="4">
    <source>
        <dbReference type="ARBA" id="ARBA00022695"/>
    </source>
</evidence>
<dbReference type="Proteomes" id="UP000278475">
    <property type="component" value="Unassembled WGS sequence"/>
</dbReference>
<keyword evidence="5" id="KW-0511">Multifunctional enzyme</keyword>
<evidence type="ECO:0000259" key="10">
    <source>
        <dbReference type="Pfam" id="PF25087"/>
    </source>
</evidence>
<evidence type="ECO:0000256" key="2">
    <source>
        <dbReference type="ARBA" id="ARBA00005208"/>
    </source>
</evidence>
<evidence type="ECO:0000256" key="3">
    <source>
        <dbReference type="ARBA" id="ARBA00022679"/>
    </source>
</evidence>
<evidence type="ECO:0000256" key="8">
    <source>
        <dbReference type="ARBA" id="ARBA00048493"/>
    </source>
</evidence>
<dbReference type="InterPro" id="IPR011004">
    <property type="entry name" value="Trimer_LpxA-like_sf"/>
</dbReference>
<protein>
    <submittedName>
        <fullName evidence="11">Nucleotidyl transferase</fullName>
    </submittedName>
</protein>
<dbReference type="SUPFAM" id="SSF53448">
    <property type="entry name" value="Nucleotide-diphospho-sugar transferases"/>
    <property type="match status" value="1"/>
</dbReference>
<dbReference type="PANTHER" id="PTHR43584">
    <property type="entry name" value="NUCLEOTIDYL TRANSFERASE"/>
    <property type="match status" value="1"/>
</dbReference>
<dbReference type="InterPro" id="IPR050065">
    <property type="entry name" value="GlmU-like"/>
</dbReference>
<dbReference type="Gene3D" id="2.160.10.10">
    <property type="entry name" value="Hexapeptide repeat proteins"/>
    <property type="match status" value="1"/>
</dbReference>
<keyword evidence="3 11" id="KW-0808">Transferase</keyword>
<dbReference type="Gene3D" id="3.90.550.10">
    <property type="entry name" value="Spore Coat Polysaccharide Biosynthesis Protein SpsA, Chain A"/>
    <property type="match status" value="1"/>
</dbReference>
<evidence type="ECO:0000313" key="12">
    <source>
        <dbReference type="Proteomes" id="UP000278475"/>
    </source>
</evidence>
<evidence type="ECO:0000259" key="9">
    <source>
        <dbReference type="Pfam" id="PF00483"/>
    </source>
</evidence>
<evidence type="ECO:0000256" key="5">
    <source>
        <dbReference type="ARBA" id="ARBA00023268"/>
    </source>
</evidence>